<proteinExistence type="predicted"/>
<accession>A0A401UKG4</accession>
<dbReference type="Gene3D" id="3.40.50.11970">
    <property type="match status" value="1"/>
</dbReference>
<dbReference type="PANTHER" id="PTHR37835:SF1">
    <property type="entry name" value="ALPHA-CLOSTRIPAIN"/>
    <property type="match status" value="1"/>
</dbReference>
<dbReference type="PANTHER" id="PTHR37835">
    <property type="entry name" value="ALPHA-CLOSTRIPAIN"/>
    <property type="match status" value="1"/>
</dbReference>
<dbReference type="RefSeq" id="WP_124999974.1">
    <property type="nucleotide sequence ID" value="NZ_BHYK01000007.1"/>
</dbReference>
<evidence type="ECO:0000313" key="1">
    <source>
        <dbReference type="EMBL" id="GCD10018.1"/>
    </source>
</evidence>
<protein>
    <submittedName>
        <fullName evidence="1">Clostripain</fullName>
    </submittedName>
</protein>
<name>A0A401UKG4_9CLOT</name>
<sequence>MISKKITAITICAFLTTTLFGYIPVKALDKVSKNNIKGSNIQGVQVAKTEAKAPNKKLTVMVYSDADNNLEQGLLEDIEEMKVGYVDNSDLNVIALVDRTPDYSDDETVLGENFSDARMYKIENNKVVRIEGGKNFPEITKTSEYEANMGDAQTLKKFIDSCKANYPADKYALIMSNHGGGVRKDKSLQEPKNPKAVCWDDTNDEDCLYTGEISDVLTNDESVNVLAYDACLMGACEIAYQYRPGNGGFQANVMVASAPIVWGEGFKYDNIFKRLKADGGKTSETDLTLKGKEQNFDPSTVTDLQLGALMVEEQRDAAESAKENSQVLSCFDLSKIEVLKNSVDKMAISLWEENKKADIERLRGTEKKTTLLHYFDENDKREWLSYPYFDLYDLCRTISTDSAFSTPIKKLATTVMQNVDDVVVYSYGGKKFKGFTEGKTGLSIFLPDGNKVYRDVTANTSYSEWKGQRWYNSIDTAILQPDYLYGKLNWCKDGQTPKINDIGNWFEMLDCWFDSSNGDNGGDNGYQW</sequence>
<dbReference type="OrthoDB" id="5507507at2"/>
<dbReference type="EMBL" id="BHYK01000007">
    <property type="protein sequence ID" value="GCD10018.1"/>
    <property type="molecule type" value="Genomic_DNA"/>
</dbReference>
<gene>
    <name evidence="1" type="primary">closI</name>
    <name evidence="1" type="ORF">Ctaglu_16410</name>
</gene>
<dbReference type="InterPro" id="IPR005077">
    <property type="entry name" value="Peptidase_C11"/>
</dbReference>
<dbReference type="NCBIfam" id="TIGR02806">
    <property type="entry name" value="clostrip"/>
    <property type="match status" value="1"/>
</dbReference>
<dbReference type="InterPro" id="IPR014173">
    <property type="entry name" value="Pept_C11_CLOspp"/>
</dbReference>
<keyword evidence="2" id="KW-1185">Reference proteome</keyword>
<reference evidence="1 2" key="1">
    <citation type="submission" date="2018-11" db="EMBL/GenBank/DDBJ databases">
        <title>Genome sequencing and assembly of Clostridium tagluense strain A121.</title>
        <authorList>
            <person name="Murakami T."/>
            <person name="Segawa T."/>
            <person name="Shcherbakova V.A."/>
            <person name="Mori H."/>
            <person name="Yoshimura Y."/>
        </authorList>
    </citation>
    <scope>NUCLEOTIDE SEQUENCE [LARGE SCALE GENOMIC DNA]</scope>
    <source>
        <strain evidence="1 2">A121</strain>
    </source>
</reference>
<dbReference type="Proteomes" id="UP000287872">
    <property type="component" value="Unassembled WGS sequence"/>
</dbReference>
<dbReference type="AlphaFoldDB" id="A0A401UKG4"/>
<comment type="caution">
    <text evidence="1">The sequence shown here is derived from an EMBL/GenBank/DDBJ whole genome shotgun (WGS) entry which is preliminary data.</text>
</comment>
<evidence type="ECO:0000313" key="2">
    <source>
        <dbReference type="Proteomes" id="UP000287872"/>
    </source>
</evidence>
<dbReference type="Pfam" id="PF03415">
    <property type="entry name" value="Peptidase_C11"/>
    <property type="match status" value="1"/>
</dbReference>
<organism evidence="1 2">
    <name type="scientific">Clostridium tagluense</name>
    <dbReference type="NCBI Taxonomy" id="360422"/>
    <lineage>
        <taxon>Bacteria</taxon>
        <taxon>Bacillati</taxon>
        <taxon>Bacillota</taxon>
        <taxon>Clostridia</taxon>
        <taxon>Eubacteriales</taxon>
        <taxon>Clostridiaceae</taxon>
        <taxon>Clostridium</taxon>
    </lineage>
</organism>